<dbReference type="PANTHER" id="PTHR30024">
    <property type="entry name" value="ALIPHATIC SULFONATES-BINDING PROTEIN-RELATED"/>
    <property type="match status" value="1"/>
</dbReference>
<reference evidence="3" key="1">
    <citation type="submission" date="2012-06" db="EMBL/GenBank/DDBJ databases">
        <title>Complete sequence of chromosome of Desulfomonile tiedjei DSM 6799.</title>
        <authorList>
            <person name="Lucas S."/>
            <person name="Copeland A."/>
            <person name="Lapidus A."/>
            <person name="Glavina del Rio T."/>
            <person name="Dalin E."/>
            <person name="Tice H."/>
            <person name="Bruce D."/>
            <person name="Goodwin L."/>
            <person name="Pitluck S."/>
            <person name="Peters L."/>
            <person name="Ovchinnikova G."/>
            <person name="Zeytun A."/>
            <person name="Lu M."/>
            <person name="Kyrpides N."/>
            <person name="Mavromatis K."/>
            <person name="Ivanova N."/>
            <person name="Brettin T."/>
            <person name="Detter J.C."/>
            <person name="Han C."/>
            <person name="Larimer F."/>
            <person name="Land M."/>
            <person name="Hauser L."/>
            <person name="Markowitz V."/>
            <person name="Cheng J.-F."/>
            <person name="Hugenholtz P."/>
            <person name="Woyke T."/>
            <person name="Wu D."/>
            <person name="Spring S."/>
            <person name="Schroeder M."/>
            <person name="Brambilla E."/>
            <person name="Klenk H.-P."/>
            <person name="Eisen J.A."/>
        </authorList>
    </citation>
    <scope>NUCLEOTIDE SEQUENCE [LARGE SCALE GENOMIC DNA]</scope>
    <source>
        <strain evidence="3">ATCC 49306 / DSM 6799 / DCB-1</strain>
    </source>
</reference>
<evidence type="ECO:0000313" key="3">
    <source>
        <dbReference type="Proteomes" id="UP000006055"/>
    </source>
</evidence>
<evidence type="ECO:0000313" key="2">
    <source>
        <dbReference type="EMBL" id="AFM26152.1"/>
    </source>
</evidence>
<protein>
    <submittedName>
        <fullName evidence="2">ABC-type nitrate/sulfonate/bicarbonate transport system, periplasmic component</fullName>
    </submittedName>
</protein>
<dbReference type="Proteomes" id="UP000006055">
    <property type="component" value="Chromosome"/>
</dbReference>
<dbReference type="PROSITE" id="PS51257">
    <property type="entry name" value="PROKAR_LIPOPROTEIN"/>
    <property type="match status" value="1"/>
</dbReference>
<dbReference type="KEGG" id="dti:Desti_3501"/>
<dbReference type="Pfam" id="PF09084">
    <property type="entry name" value="NMT1"/>
    <property type="match status" value="1"/>
</dbReference>
<proteinExistence type="predicted"/>
<feature type="domain" description="SsuA/THI5-like" evidence="1">
    <location>
        <begin position="53"/>
        <end position="259"/>
    </location>
</feature>
<dbReference type="Gene3D" id="3.40.190.10">
    <property type="entry name" value="Periplasmic binding protein-like II"/>
    <property type="match status" value="2"/>
</dbReference>
<dbReference type="SUPFAM" id="SSF53850">
    <property type="entry name" value="Periplasmic binding protein-like II"/>
    <property type="match status" value="1"/>
</dbReference>
<keyword evidence="3" id="KW-1185">Reference proteome</keyword>
<dbReference type="AlphaFoldDB" id="I4C9B1"/>
<dbReference type="InterPro" id="IPR015168">
    <property type="entry name" value="SsuA/THI5"/>
</dbReference>
<dbReference type="STRING" id="706587.Desti_3501"/>
<name>I4C9B1_DESTA</name>
<sequence>MNRHHFSGILLLFLSVISLACLYGCDASQPNTKAADATEKLVISTYPGDHSALLWIAEKQGYFSARGVDVRLEIEESGLASLRQVFAGKAGLATVSEFVFVSNISEHPELRVLSAIGQTRDVRLVARKDHDITEISDLRNKRIGVVRSTVADYFFHLFLMFHRIPRQEIHIVDLTPSEQIKAIAKGEIDAAVTWANFAKEMENTLGDKMISWPAQSEQDYYWLLVGTNSTLERQSSEIKKILSALDAADDFLHNHRDEALRILVSKLGPHHIPEVWENSSFDLSLSRPFVLAMEAELRWMKSSQGVQEFEMPDLLDFIHFGVLQSVRPEKVQMLH</sequence>
<gene>
    <name evidence="2" type="ordered locus">Desti_3501</name>
</gene>
<dbReference type="HOGENOM" id="CLU_028871_9_0_7"/>
<accession>I4C9B1</accession>
<dbReference type="OrthoDB" id="5372616at2"/>
<dbReference type="EMBL" id="CP003360">
    <property type="protein sequence ID" value="AFM26152.1"/>
    <property type="molecule type" value="Genomic_DNA"/>
</dbReference>
<dbReference type="eggNOG" id="COG0715">
    <property type="taxonomic scope" value="Bacteria"/>
</dbReference>
<evidence type="ECO:0000259" key="1">
    <source>
        <dbReference type="Pfam" id="PF09084"/>
    </source>
</evidence>
<dbReference type="RefSeq" id="WP_014811284.1">
    <property type="nucleotide sequence ID" value="NC_018025.1"/>
</dbReference>
<organism evidence="2 3">
    <name type="scientific">Desulfomonile tiedjei (strain ATCC 49306 / DSM 6799 / DCB-1)</name>
    <dbReference type="NCBI Taxonomy" id="706587"/>
    <lineage>
        <taxon>Bacteria</taxon>
        <taxon>Pseudomonadati</taxon>
        <taxon>Thermodesulfobacteriota</taxon>
        <taxon>Desulfomonilia</taxon>
        <taxon>Desulfomonilales</taxon>
        <taxon>Desulfomonilaceae</taxon>
        <taxon>Desulfomonile</taxon>
    </lineage>
</organism>